<dbReference type="Gene3D" id="6.10.250.2590">
    <property type="match status" value="1"/>
</dbReference>
<dbReference type="Gene3D" id="2.60.40.10">
    <property type="entry name" value="Immunoglobulins"/>
    <property type="match status" value="1"/>
</dbReference>
<feature type="domain" description="Host cell factor Kelch-repeats" evidence="6">
    <location>
        <begin position="1"/>
        <end position="301"/>
    </location>
</feature>
<protein>
    <submittedName>
        <fullName evidence="7">Host cell factor C2</fullName>
    </submittedName>
</protein>
<dbReference type="GO" id="GO:0003713">
    <property type="term" value="F:transcription coactivator activity"/>
    <property type="evidence" value="ECO:0007669"/>
    <property type="project" value="TreeGrafter"/>
</dbReference>
<dbReference type="GO" id="GO:0006338">
    <property type="term" value="P:chromatin remodeling"/>
    <property type="evidence" value="ECO:0007669"/>
    <property type="project" value="TreeGrafter"/>
</dbReference>
<dbReference type="CDD" id="cd00063">
    <property type="entry name" value="FN3"/>
    <property type="match status" value="1"/>
</dbReference>
<reference evidence="7" key="2">
    <citation type="submission" date="2025-08" db="UniProtKB">
        <authorList>
            <consortium name="Ensembl"/>
        </authorList>
    </citation>
    <scope>IDENTIFICATION</scope>
</reference>
<dbReference type="GO" id="GO:0035097">
    <property type="term" value="C:histone methyltransferase complex"/>
    <property type="evidence" value="ECO:0007669"/>
    <property type="project" value="TreeGrafter"/>
</dbReference>
<dbReference type="FunCoup" id="H3AEW0">
    <property type="interactions" value="2786"/>
</dbReference>
<dbReference type="PANTHER" id="PTHR46003:SF2">
    <property type="entry name" value="HOST CELL FACTOR 2"/>
    <property type="match status" value="1"/>
</dbReference>
<dbReference type="Pfam" id="PF13854">
    <property type="entry name" value="Kelch_HCF"/>
    <property type="match status" value="1"/>
</dbReference>
<dbReference type="InterPro" id="IPR003961">
    <property type="entry name" value="FN3_dom"/>
</dbReference>
<evidence type="ECO:0000256" key="4">
    <source>
        <dbReference type="ARBA" id="ARBA00022737"/>
    </source>
</evidence>
<dbReference type="SUPFAM" id="SSF49265">
    <property type="entry name" value="Fibronectin type III"/>
    <property type="match status" value="1"/>
</dbReference>
<dbReference type="InterPro" id="IPR043536">
    <property type="entry name" value="HCF1/2"/>
</dbReference>
<comment type="subcellular location">
    <subcellularLocation>
        <location evidence="1">Nucleus</location>
    </subcellularLocation>
</comment>
<accession>H3AEW0</accession>
<dbReference type="PANTHER" id="PTHR46003">
    <property type="entry name" value="HOST CELL FACTOR"/>
    <property type="match status" value="1"/>
</dbReference>
<keyword evidence="3" id="KW-0597">Phosphoprotein</keyword>
<keyword evidence="5" id="KW-0539">Nucleus</keyword>
<reference evidence="8" key="1">
    <citation type="submission" date="2011-08" db="EMBL/GenBank/DDBJ databases">
        <title>The draft genome of Latimeria chalumnae.</title>
        <authorList>
            <person name="Di Palma F."/>
            <person name="Alfoldi J."/>
            <person name="Johnson J."/>
            <person name="Berlin A."/>
            <person name="Gnerre S."/>
            <person name="Jaffe D."/>
            <person name="MacCallum I."/>
            <person name="Young S."/>
            <person name="Walker B.J."/>
            <person name="Lander E."/>
            <person name="Lindblad-Toh K."/>
        </authorList>
    </citation>
    <scope>NUCLEOTIDE SEQUENCE [LARGE SCALE GENOMIC DNA]</scope>
    <source>
        <strain evidence="8">Wild caught</strain>
    </source>
</reference>
<evidence type="ECO:0000256" key="3">
    <source>
        <dbReference type="ARBA" id="ARBA00022553"/>
    </source>
</evidence>
<dbReference type="eggNOG" id="KOG4152">
    <property type="taxonomic scope" value="Eukaryota"/>
</dbReference>
<evidence type="ECO:0000259" key="6">
    <source>
        <dbReference type="Pfam" id="PF13854"/>
    </source>
</evidence>
<dbReference type="GeneTree" id="ENSGT00940000160733"/>
<evidence type="ECO:0000256" key="2">
    <source>
        <dbReference type="ARBA" id="ARBA00022441"/>
    </source>
</evidence>
<dbReference type="STRING" id="7897.ENSLACP00000008181"/>
<gene>
    <name evidence="7" type="primary">HCFC2</name>
</gene>
<dbReference type="AlphaFoldDB" id="H3AEW0"/>
<dbReference type="InterPro" id="IPR059124">
    <property type="entry name" value="Kelch_HCF"/>
</dbReference>
<dbReference type="SUPFAM" id="SSF117281">
    <property type="entry name" value="Kelch motif"/>
    <property type="match status" value="1"/>
</dbReference>
<organism evidence="7 8">
    <name type="scientific">Latimeria chalumnae</name>
    <name type="common">Coelacanth</name>
    <dbReference type="NCBI Taxonomy" id="7897"/>
    <lineage>
        <taxon>Eukaryota</taxon>
        <taxon>Metazoa</taxon>
        <taxon>Chordata</taxon>
        <taxon>Craniata</taxon>
        <taxon>Vertebrata</taxon>
        <taxon>Euteleostomi</taxon>
        <taxon>Coelacanthiformes</taxon>
        <taxon>Coelacanthidae</taxon>
        <taxon>Latimeria</taxon>
    </lineage>
</organism>
<evidence type="ECO:0000313" key="8">
    <source>
        <dbReference type="Proteomes" id="UP000008672"/>
    </source>
</evidence>
<dbReference type="InterPro" id="IPR013783">
    <property type="entry name" value="Ig-like_fold"/>
</dbReference>
<evidence type="ECO:0000313" key="7">
    <source>
        <dbReference type="Ensembl" id="ENSLACP00000008181.1"/>
    </source>
</evidence>
<dbReference type="OMA" id="NISKXND"/>
<keyword evidence="4" id="KW-0677">Repeat</keyword>
<reference evidence="7" key="3">
    <citation type="submission" date="2025-09" db="UniProtKB">
        <authorList>
            <consortium name="Ensembl"/>
        </authorList>
    </citation>
    <scope>IDENTIFICATION</scope>
</reference>
<keyword evidence="8" id="KW-1185">Reference proteome</keyword>
<dbReference type="InParanoid" id="H3AEW0"/>
<dbReference type="InterPro" id="IPR015915">
    <property type="entry name" value="Kelch-typ_b-propeller"/>
</dbReference>
<evidence type="ECO:0000256" key="5">
    <source>
        <dbReference type="ARBA" id="ARBA00023242"/>
    </source>
</evidence>
<keyword evidence="2" id="KW-0880">Kelch repeat</keyword>
<dbReference type="InterPro" id="IPR036116">
    <property type="entry name" value="FN3_sf"/>
</dbReference>
<dbReference type="Gene3D" id="2.120.10.80">
    <property type="entry name" value="Kelch-type beta propeller"/>
    <property type="match status" value="2"/>
</dbReference>
<dbReference type="Bgee" id="ENSLACG00000007244">
    <property type="expression patterns" value="Expressed in chordate pharynx"/>
</dbReference>
<sequence>VTNQWFLPAVRGDIPPGCAAHGFVCDGTRIVVFGGMVEFGKYSNDLYELQASQWLWKKLKPRPASDGSLPCPRLGHSFSLYGNKCYLFGGLANESEDPNNNIPRYLNDFYELELLPGSGVIGWRIPVTKGRPPSPRESHTSVMYCRKDLRKPKLIIFGGMCGCRLGDLWELDIGFLTWARSESNFGAAVIVRGLQNALSFTQKLIYIFGGWIPVGMDGMKSSNNDGEWKCTDSFSCLNLDTMEWTCLVSDSQADKRNSFPRPRAGHCAAAVGTRLYIWSGRDGYRKAWTSQVCCKDMWYLDTEKPPAPSQVELVRSTIDSIQVKWGEVLTAEAYLLQLQSDSIVPPLPASVHLPEAITSPTLAITVVPHLHKAMERVTNKLSFTVSLLKNSTVIMVEATTYSNWPPLKRSSRSQNIANLSLEMVSSLSDTSISSIWCNNEIANTIYFANLLMSCCTSACVPLKARVGVSVMTSTPAGTQESTKTASDTHTHIYIKNEILLNVFPTVIEVKTCAHMLLLVNTSLYKLEISAWYIPFSYFFDGPVAVVKTKWTQWYDVGIFNSSSALVTQFYLPLEDHQSISTKLPNTDTLDYSKWKKETICPGTAYRFRVAAINGCGRSRFSAVSEYKTCIPGFPRAPSAVKIAK</sequence>
<dbReference type="EMBL" id="AFYH01147976">
    <property type="status" value="NOT_ANNOTATED_CDS"/>
    <property type="molecule type" value="Genomic_DNA"/>
</dbReference>
<dbReference type="Proteomes" id="UP000008672">
    <property type="component" value="Unassembled WGS sequence"/>
</dbReference>
<dbReference type="HOGENOM" id="CLU_002603_1_0_1"/>
<evidence type="ECO:0000256" key="1">
    <source>
        <dbReference type="ARBA" id="ARBA00004123"/>
    </source>
</evidence>
<dbReference type="EMBL" id="AFYH01147975">
    <property type="status" value="NOT_ANNOTATED_CDS"/>
    <property type="molecule type" value="Genomic_DNA"/>
</dbReference>
<name>H3AEW0_LATCH</name>
<dbReference type="FunFam" id="2.120.10.80:FF:000015">
    <property type="entry name" value="host cell factor 1 isoform X1"/>
    <property type="match status" value="1"/>
</dbReference>
<proteinExistence type="predicted"/>
<dbReference type="Ensembl" id="ENSLACT00000008247.1">
    <property type="protein sequence ID" value="ENSLACP00000008181.1"/>
    <property type="gene ID" value="ENSLACG00000007244.1"/>
</dbReference>